<feature type="region of interest" description="Disordered" evidence="4">
    <location>
        <begin position="181"/>
        <end position="215"/>
    </location>
</feature>
<dbReference type="EMBL" id="CAJQZP010001359">
    <property type="protein sequence ID" value="CAG5041238.1"/>
    <property type="molecule type" value="Genomic_DNA"/>
</dbReference>
<keyword evidence="6" id="KW-1185">Reference proteome</keyword>
<protein>
    <submittedName>
        <fullName evidence="5">(apollo) hypothetical protein</fullName>
    </submittedName>
</protein>
<evidence type="ECO:0000313" key="6">
    <source>
        <dbReference type="Proteomes" id="UP000691718"/>
    </source>
</evidence>
<name>A0A8S3XU10_PARAO</name>
<dbReference type="OrthoDB" id="6115549at2759"/>
<evidence type="ECO:0000256" key="1">
    <source>
        <dbReference type="ARBA" id="ARBA00022723"/>
    </source>
</evidence>
<dbReference type="PROSITE" id="PS01359">
    <property type="entry name" value="ZF_PHD_1"/>
    <property type="match status" value="1"/>
</dbReference>
<organism evidence="5 6">
    <name type="scientific">Parnassius apollo</name>
    <name type="common">Apollo butterfly</name>
    <name type="synonym">Papilio apollo</name>
    <dbReference type="NCBI Taxonomy" id="110799"/>
    <lineage>
        <taxon>Eukaryota</taxon>
        <taxon>Metazoa</taxon>
        <taxon>Ecdysozoa</taxon>
        <taxon>Arthropoda</taxon>
        <taxon>Hexapoda</taxon>
        <taxon>Insecta</taxon>
        <taxon>Pterygota</taxon>
        <taxon>Neoptera</taxon>
        <taxon>Endopterygota</taxon>
        <taxon>Lepidoptera</taxon>
        <taxon>Glossata</taxon>
        <taxon>Ditrysia</taxon>
        <taxon>Papilionoidea</taxon>
        <taxon>Papilionidae</taxon>
        <taxon>Parnassiinae</taxon>
        <taxon>Parnassini</taxon>
        <taxon>Parnassius</taxon>
        <taxon>Parnassius</taxon>
    </lineage>
</organism>
<evidence type="ECO:0000256" key="4">
    <source>
        <dbReference type="SAM" id="MobiDB-lite"/>
    </source>
</evidence>
<proteinExistence type="predicted"/>
<comment type="caution">
    <text evidence="5">The sequence shown here is derived from an EMBL/GenBank/DDBJ whole genome shotgun (WGS) entry which is preliminary data.</text>
</comment>
<reference evidence="5" key="1">
    <citation type="submission" date="2021-04" db="EMBL/GenBank/DDBJ databases">
        <authorList>
            <person name="Tunstrom K."/>
        </authorList>
    </citation>
    <scope>NUCLEOTIDE SEQUENCE</scope>
</reference>
<keyword evidence="2" id="KW-0863">Zinc-finger</keyword>
<evidence type="ECO:0000256" key="2">
    <source>
        <dbReference type="ARBA" id="ARBA00022771"/>
    </source>
</evidence>
<sequence>MKGKKRRNYDSSRFKEAYMKVIKDNWSVYKASKEYGIPWSILRRHIATHGGESFDLPKLGRPFTLDSDLECKFVSYIIKIQELGFGLSVTDIKAKCYALAIESSTDNAQASAVNRETASPSVFSLLSVPEVPQSSSSSTRRAKRNPQARYLTPQSTNNMDSPEENIVALSNETTVAVTSEETVTSIRVPSASPTPAPSTESNLKRKLPRVKVEKTPKSNKSTMCDYCGVHYSQDVALRNGAVWVECMSCGKWYHQECTGTESPQFLCDNCDKVDFSGTDDSDWAPE</sequence>
<feature type="region of interest" description="Disordered" evidence="4">
    <location>
        <begin position="130"/>
        <end position="162"/>
    </location>
</feature>
<dbReference type="CDD" id="cd15517">
    <property type="entry name" value="PHD_TCF19_like"/>
    <property type="match status" value="1"/>
</dbReference>
<evidence type="ECO:0000256" key="3">
    <source>
        <dbReference type="ARBA" id="ARBA00022833"/>
    </source>
</evidence>
<keyword evidence="3" id="KW-0862">Zinc</keyword>
<accession>A0A8S3XU10</accession>
<dbReference type="Proteomes" id="UP000691718">
    <property type="component" value="Unassembled WGS sequence"/>
</dbReference>
<dbReference type="InterPro" id="IPR019786">
    <property type="entry name" value="Zinc_finger_PHD-type_CS"/>
</dbReference>
<evidence type="ECO:0000313" key="5">
    <source>
        <dbReference type="EMBL" id="CAG5041238.1"/>
    </source>
</evidence>
<dbReference type="GO" id="GO:0008270">
    <property type="term" value="F:zinc ion binding"/>
    <property type="evidence" value="ECO:0007669"/>
    <property type="project" value="UniProtKB-KW"/>
</dbReference>
<dbReference type="AlphaFoldDB" id="A0A8S3XU10"/>
<keyword evidence="1" id="KW-0479">Metal-binding</keyword>
<feature type="compositionally biased region" description="Low complexity" evidence="4">
    <location>
        <begin position="181"/>
        <end position="201"/>
    </location>
</feature>
<gene>
    <name evidence="5" type="ORF">PAPOLLO_LOCUS22069</name>
</gene>